<organism evidence="2 3">
    <name type="scientific">Linum tenue</name>
    <dbReference type="NCBI Taxonomy" id="586396"/>
    <lineage>
        <taxon>Eukaryota</taxon>
        <taxon>Viridiplantae</taxon>
        <taxon>Streptophyta</taxon>
        <taxon>Embryophyta</taxon>
        <taxon>Tracheophyta</taxon>
        <taxon>Spermatophyta</taxon>
        <taxon>Magnoliopsida</taxon>
        <taxon>eudicotyledons</taxon>
        <taxon>Gunneridae</taxon>
        <taxon>Pentapetalae</taxon>
        <taxon>rosids</taxon>
        <taxon>fabids</taxon>
        <taxon>Malpighiales</taxon>
        <taxon>Linaceae</taxon>
        <taxon>Linum</taxon>
    </lineage>
</organism>
<reference evidence="2" key="1">
    <citation type="submission" date="2022-08" db="EMBL/GenBank/DDBJ databases">
        <authorList>
            <person name="Gutierrez-Valencia J."/>
        </authorList>
    </citation>
    <scope>NUCLEOTIDE SEQUENCE</scope>
</reference>
<dbReference type="Proteomes" id="UP001154282">
    <property type="component" value="Unassembled WGS sequence"/>
</dbReference>
<feature type="compositionally biased region" description="Pro residues" evidence="1">
    <location>
        <begin position="1"/>
        <end position="13"/>
    </location>
</feature>
<evidence type="ECO:0000313" key="2">
    <source>
        <dbReference type="EMBL" id="CAI0435002.1"/>
    </source>
</evidence>
<protein>
    <submittedName>
        <fullName evidence="2">Uncharacterized protein</fullName>
    </submittedName>
</protein>
<proteinExistence type="predicted"/>
<gene>
    <name evidence="2" type="ORF">LITE_LOCUS24519</name>
</gene>
<feature type="region of interest" description="Disordered" evidence="1">
    <location>
        <begin position="1"/>
        <end position="49"/>
    </location>
</feature>
<feature type="compositionally biased region" description="Pro residues" evidence="1">
    <location>
        <begin position="40"/>
        <end position="49"/>
    </location>
</feature>
<name>A0AAV0LM57_9ROSI</name>
<evidence type="ECO:0000256" key="1">
    <source>
        <dbReference type="SAM" id="MobiDB-lite"/>
    </source>
</evidence>
<dbReference type="AlphaFoldDB" id="A0AAV0LM57"/>
<feature type="non-terminal residue" evidence="2">
    <location>
        <position position="1"/>
    </location>
</feature>
<dbReference type="EMBL" id="CAMGYJ010000006">
    <property type="protein sequence ID" value="CAI0435002.1"/>
    <property type="molecule type" value="Genomic_DNA"/>
</dbReference>
<accession>A0AAV0LM57</accession>
<evidence type="ECO:0000313" key="3">
    <source>
        <dbReference type="Proteomes" id="UP001154282"/>
    </source>
</evidence>
<comment type="caution">
    <text evidence="2">The sequence shown here is derived from an EMBL/GenBank/DDBJ whole genome shotgun (WGS) entry which is preliminary data.</text>
</comment>
<sequence>ATPLPSEQPPPPALSLARPRRKKEEGASVLSPHRCHLEPTPGPIPPTQPIPLVFLGFPEIIRLRRGFFEEGIEESSFRGAERGRRRIHQEEVTRGEQPRQT</sequence>
<feature type="region of interest" description="Disordered" evidence="1">
    <location>
        <begin position="75"/>
        <end position="101"/>
    </location>
</feature>
<keyword evidence="3" id="KW-1185">Reference proteome</keyword>